<dbReference type="EMBL" id="OJIN01000071">
    <property type="protein sequence ID" value="SPD72965.1"/>
    <property type="molecule type" value="Genomic_DNA"/>
</dbReference>
<feature type="modified residue" description="N6-(pyridoxal phosphate)lysine" evidence="3">
    <location>
        <position position="86"/>
    </location>
</feature>
<dbReference type="SUPFAM" id="SSF51419">
    <property type="entry name" value="PLP-binding barrel"/>
    <property type="match status" value="1"/>
</dbReference>
<dbReference type="PRINTS" id="PR01182">
    <property type="entry name" value="ORNDCRBXLASE"/>
</dbReference>
<gene>
    <name evidence="5" type="ORF">PITCH_A1620009</name>
</gene>
<name>A0A445MU27_9BACT</name>
<proteinExistence type="predicted"/>
<dbReference type="InterPro" id="IPR000183">
    <property type="entry name" value="Orn/DAP/Arg_de-COase"/>
</dbReference>
<protein>
    <submittedName>
        <fullName evidence="5">Orn/DAP/Arg decarboxylase 2</fullName>
    </submittedName>
</protein>
<dbReference type="InterPro" id="IPR029066">
    <property type="entry name" value="PLP-binding_barrel"/>
</dbReference>
<dbReference type="InterPro" id="IPR022644">
    <property type="entry name" value="De-COase2_N"/>
</dbReference>
<keyword evidence="2 3" id="KW-0663">Pyridoxal phosphate</keyword>
<dbReference type="PANTHER" id="PTHR43727">
    <property type="entry name" value="DIAMINOPIMELATE DECARBOXYLASE"/>
    <property type="match status" value="1"/>
</dbReference>
<evidence type="ECO:0000313" key="5">
    <source>
        <dbReference type="EMBL" id="SPD72965.1"/>
    </source>
</evidence>
<dbReference type="SUPFAM" id="SSF50621">
    <property type="entry name" value="Alanine racemase C-terminal domain-like"/>
    <property type="match status" value="1"/>
</dbReference>
<evidence type="ECO:0000259" key="4">
    <source>
        <dbReference type="Pfam" id="PF02784"/>
    </source>
</evidence>
<dbReference type="Gene3D" id="3.20.20.10">
    <property type="entry name" value="Alanine racemase"/>
    <property type="match status" value="1"/>
</dbReference>
<feature type="active site" description="Proton donor" evidence="3">
    <location>
        <position position="391"/>
    </location>
</feature>
<sequence>MKSIHHELTSAFLRTIRRRDKVLKKDVIHRYIQGFLEKKDIYMESAGRFGTPLYLFDKISLEQKADQFNAACSRHFDRYQIYYAVKSNPFKGIIDHIASMGMGLDVSSGHELFNALAAGCKKIIFSGPGKTDEELKLAISHPQHVTLLMDSPGELSRISRIVTQNVGSSNTIKVGIRIQNAESKLWSKFGVPLAEVVRIFKSAVAVPGIEPCGLQFHTSWNINPSAQVKMIDLIGSFIKREMPEDITRRLKFIDIGGGFWPEQGEWLNTQNTDKGALLSLIKPEHRFNATHYIREAMPIDYFFGEISKAISKSGSVLKGLEVWMEPGRWISTSAMHILLKVVDKKGKRVVITDGGINIIGWERPLTEFIPIINISQPGLNEQRTMVFGSLCTPHDVWGRSFFGAAINLDDILLIPDQGAYTYTLRQSFIKAKCRVVQYDGCSLEEVESQKY</sequence>
<dbReference type="InterPro" id="IPR022653">
    <property type="entry name" value="De-COase2_pyr-phos_BS"/>
</dbReference>
<dbReference type="AlphaFoldDB" id="A0A445MU27"/>
<dbReference type="GO" id="GO:0008836">
    <property type="term" value="F:diaminopimelate decarboxylase activity"/>
    <property type="evidence" value="ECO:0007669"/>
    <property type="project" value="TreeGrafter"/>
</dbReference>
<dbReference type="GO" id="GO:0009089">
    <property type="term" value="P:lysine biosynthetic process via diaminopimelate"/>
    <property type="evidence" value="ECO:0007669"/>
    <property type="project" value="TreeGrafter"/>
</dbReference>
<dbReference type="InterPro" id="IPR002433">
    <property type="entry name" value="Orn_de-COase"/>
</dbReference>
<reference evidence="5" key="1">
    <citation type="submission" date="2018-01" db="EMBL/GenBank/DDBJ databases">
        <authorList>
            <person name="Regsiter A."/>
            <person name="William W."/>
        </authorList>
    </citation>
    <scope>NUCLEOTIDE SEQUENCE</scope>
    <source>
        <strain evidence="5">TRIP AH-1</strain>
    </source>
</reference>
<organism evidence="5">
    <name type="scientific">uncultured Desulfobacterium sp</name>
    <dbReference type="NCBI Taxonomy" id="201089"/>
    <lineage>
        <taxon>Bacteria</taxon>
        <taxon>Pseudomonadati</taxon>
        <taxon>Thermodesulfobacteriota</taxon>
        <taxon>Desulfobacteria</taxon>
        <taxon>Desulfobacterales</taxon>
        <taxon>Desulfobacteriaceae</taxon>
        <taxon>Desulfobacterium</taxon>
        <taxon>environmental samples</taxon>
    </lineage>
</organism>
<feature type="domain" description="Orn/DAP/Arg decarboxylase 2 N-terminal" evidence="4">
    <location>
        <begin position="72"/>
        <end position="330"/>
    </location>
</feature>
<comment type="cofactor">
    <cofactor evidence="1 3">
        <name>pyridoxal 5'-phosphate</name>
        <dbReference type="ChEBI" id="CHEBI:597326"/>
    </cofactor>
</comment>
<dbReference type="PRINTS" id="PR01179">
    <property type="entry name" value="ODADCRBXLASE"/>
</dbReference>
<dbReference type="Pfam" id="PF02784">
    <property type="entry name" value="Orn_Arg_deC_N"/>
    <property type="match status" value="1"/>
</dbReference>
<dbReference type="GO" id="GO:0006596">
    <property type="term" value="P:polyamine biosynthetic process"/>
    <property type="evidence" value="ECO:0007669"/>
    <property type="project" value="InterPro"/>
</dbReference>
<dbReference type="InterPro" id="IPR009006">
    <property type="entry name" value="Ala_racemase/Decarboxylase_C"/>
</dbReference>
<dbReference type="Gene3D" id="2.40.37.10">
    <property type="entry name" value="Lyase, Ornithine Decarboxylase, Chain A, domain 1"/>
    <property type="match status" value="1"/>
</dbReference>
<dbReference type="PROSITE" id="PS00878">
    <property type="entry name" value="ODR_DC_2_1"/>
    <property type="match status" value="1"/>
</dbReference>
<dbReference type="PANTHER" id="PTHR43727:SF2">
    <property type="entry name" value="GROUP IV DECARBOXYLASE"/>
    <property type="match status" value="1"/>
</dbReference>
<evidence type="ECO:0000256" key="2">
    <source>
        <dbReference type="ARBA" id="ARBA00022898"/>
    </source>
</evidence>
<evidence type="ECO:0000256" key="1">
    <source>
        <dbReference type="ARBA" id="ARBA00001933"/>
    </source>
</evidence>
<accession>A0A445MU27</accession>
<evidence type="ECO:0000256" key="3">
    <source>
        <dbReference type="PIRSR" id="PIRSR600183-50"/>
    </source>
</evidence>